<evidence type="ECO:0000313" key="8">
    <source>
        <dbReference type="Proteomes" id="UP000606786"/>
    </source>
</evidence>
<evidence type="ECO:0000256" key="4">
    <source>
        <dbReference type="RuleBase" id="RU004262"/>
    </source>
</evidence>
<reference evidence="7" key="1">
    <citation type="submission" date="2020-11" db="EMBL/GenBank/DDBJ databases">
        <authorList>
            <person name="Whitehead M."/>
        </authorList>
    </citation>
    <scope>NUCLEOTIDE SEQUENCE</scope>
    <source>
        <strain evidence="7">EGII</strain>
    </source>
</reference>
<dbReference type="FunFam" id="3.40.50.1820:FF:000076">
    <property type="entry name" value="phospholipase A1"/>
    <property type="match status" value="1"/>
</dbReference>
<dbReference type="OrthoDB" id="199913at2759"/>
<dbReference type="PRINTS" id="PR00821">
    <property type="entry name" value="TAGLIPASE"/>
</dbReference>
<evidence type="ECO:0000256" key="5">
    <source>
        <dbReference type="SAM" id="SignalP"/>
    </source>
</evidence>
<dbReference type="InterPro" id="IPR029058">
    <property type="entry name" value="AB_hydrolase_fold"/>
</dbReference>
<dbReference type="CDD" id="cd00707">
    <property type="entry name" value="Pancreat_lipase_like"/>
    <property type="match status" value="1"/>
</dbReference>
<dbReference type="Pfam" id="PF00151">
    <property type="entry name" value="Lipase"/>
    <property type="match status" value="1"/>
</dbReference>
<dbReference type="PANTHER" id="PTHR11610">
    <property type="entry name" value="LIPASE"/>
    <property type="match status" value="1"/>
</dbReference>
<feature type="signal peptide" evidence="5">
    <location>
        <begin position="1"/>
        <end position="16"/>
    </location>
</feature>
<name>A0A811UGN1_CERCA</name>
<dbReference type="InterPro" id="IPR013818">
    <property type="entry name" value="Lipase"/>
</dbReference>
<evidence type="ECO:0000256" key="2">
    <source>
        <dbReference type="ARBA" id="ARBA00010701"/>
    </source>
</evidence>
<keyword evidence="3" id="KW-0964">Secreted</keyword>
<organism evidence="7 8">
    <name type="scientific">Ceratitis capitata</name>
    <name type="common">Mediterranean fruit fly</name>
    <name type="synonym">Tephritis capitata</name>
    <dbReference type="NCBI Taxonomy" id="7213"/>
    <lineage>
        <taxon>Eukaryota</taxon>
        <taxon>Metazoa</taxon>
        <taxon>Ecdysozoa</taxon>
        <taxon>Arthropoda</taxon>
        <taxon>Hexapoda</taxon>
        <taxon>Insecta</taxon>
        <taxon>Pterygota</taxon>
        <taxon>Neoptera</taxon>
        <taxon>Endopterygota</taxon>
        <taxon>Diptera</taxon>
        <taxon>Brachycera</taxon>
        <taxon>Muscomorpha</taxon>
        <taxon>Tephritoidea</taxon>
        <taxon>Tephritidae</taxon>
        <taxon>Ceratitis</taxon>
        <taxon>Ceratitis</taxon>
    </lineage>
</organism>
<dbReference type="GO" id="GO:0016042">
    <property type="term" value="P:lipid catabolic process"/>
    <property type="evidence" value="ECO:0007669"/>
    <property type="project" value="TreeGrafter"/>
</dbReference>
<comment type="subcellular location">
    <subcellularLocation>
        <location evidence="1">Secreted</location>
    </subcellularLocation>
</comment>
<dbReference type="SUPFAM" id="SSF53474">
    <property type="entry name" value="alpha/beta-Hydrolases"/>
    <property type="match status" value="1"/>
</dbReference>
<evidence type="ECO:0000313" key="7">
    <source>
        <dbReference type="EMBL" id="CAD6997840.1"/>
    </source>
</evidence>
<evidence type="ECO:0000256" key="1">
    <source>
        <dbReference type="ARBA" id="ARBA00004613"/>
    </source>
</evidence>
<dbReference type="Gene3D" id="3.40.50.1820">
    <property type="entry name" value="alpha/beta hydrolase"/>
    <property type="match status" value="1"/>
</dbReference>
<dbReference type="AlphaFoldDB" id="A0A811UGN1"/>
<dbReference type="PANTHER" id="PTHR11610:SF150">
    <property type="entry name" value="FI01825P-RELATED"/>
    <property type="match status" value="1"/>
</dbReference>
<dbReference type="GO" id="GO:0005615">
    <property type="term" value="C:extracellular space"/>
    <property type="evidence" value="ECO:0007669"/>
    <property type="project" value="TreeGrafter"/>
</dbReference>
<keyword evidence="5" id="KW-0732">Signal</keyword>
<comment type="similarity">
    <text evidence="2 4">Belongs to the AB hydrolase superfamily. Lipase family.</text>
</comment>
<gene>
    <name evidence="7" type="ORF">CCAP1982_LOCUS6464</name>
</gene>
<keyword evidence="8" id="KW-1185">Reference proteome</keyword>
<evidence type="ECO:0000256" key="3">
    <source>
        <dbReference type="ARBA" id="ARBA00022525"/>
    </source>
</evidence>
<feature type="chain" id="PRO_5032405020" evidence="5">
    <location>
        <begin position="17"/>
        <end position="339"/>
    </location>
</feature>
<dbReference type="EMBL" id="CAJHJT010000012">
    <property type="protein sequence ID" value="CAD6997840.1"/>
    <property type="molecule type" value="Genomic_DNA"/>
</dbReference>
<proteinExistence type="inferred from homology"/>
<dbReference type="InterPro" id="IPR000734">
    <property type="entry name" value="TAG_lipase"/>
</dbReference>
<feature type="domain" description="Lipase" evidence="6">
    <location>
        <begin position="47"/>
        <end position="302"/>
    </location>
</feature>
<protein>
    <submittedName>
        <fullName evidence="7">(Mediterranean fruit fly) hypothetical protein</fullName>
    </submittedName>
</protein>
<dbReference type="Proteomes" id="UP000606786">
    <property type="component" value="Unassembled WGS sequence"/>
</dbReference>
<accession>A0A811UGN1</accession>
<dbReference type="GO" id="GO:0017171">
    <property type="term" value="F:serine hydrolase activity"/>
    <property type="evidence" value="ECO:0007669"/>
    <property type="project" value="TreeGrafter"/>
</dbReference>
<dbReference type="InterPro" id="IPR033906">
    <property type="entry name" value="Lipase_N"/>
</dbReference>
<comment type="caution">
    <text evidence="7">The sequence shown here is derived from an EMBL/GenBank/DDBJ whole genome shotgun (WGS) entry which is preliminary data.</text>
</comment>
<sequence length="339" mass="36818">MRCLVVLLFALAAASAIPVNEDRESGEGGWYVPQLDGSLKWMNVEEAEALLAVPHGRAAPKVVFYLYTNQNPTTPDVLVTGDASSLSASHFDKANPTKFIIHGWQSSSDSELNPLIRDAYLSKGDYNIISVDWRKDASSLNYAYSASRVPEVGKIVAGMIDFLYQQGSITFDRLHVIGHSLGAQISGFAGKDVTSGRIQKITGLDPALPLFHYDKPATRLNEDDAVYVESIQTCGGRLGFLKPIGKSAFYPNGGKTQPGCGIDLTGSCAHGRSWIYYAEAVRKNDFPSMKCSDYENAVGNKCGVTYSSVRMAAPSNYVNAFGDFYTPVNKKALTAWVAK</sequence>
<dbReference type="GO" id="GO:0016298">
    <property type="term" value="F:lipase activity"/>
    <property type="evidence" value="ECO:0007669"/>
    <property type="project" value="InterPro"/>
</dbReference>
<evidence type="ECO:0000259" key="6">
    <source>
        <dbReference type="Pfam" id="PF00151"/>
    </source>
</evidence>